<evidence type="ECO:0000313" key="6">
    <source>
        <dbReference type="Proteomes" id="UP000620104"/>
    </source>
</evidence>
<dbReference type="EMBL" id="BLZA01000049">
    <property type="protein sequence ID" value="GHJ89674.1"/>
    <property type="molecule type" value="Genomic_DNA"/>
</dbReference>
<evidence type="ECO:0000313" key="5">
    <source>
        <dbReference type="EMBL" id="GHJ89674.1"/>
    </source>
</evidence>
<evidence type="ECO:0008006" key="7">
    <source>
        <dbReference type="Google" id="ProtNLM"/>
    </source>
</evidence>
<dbReference type="InterPro" id="IPR013785">
    <property type="entry name" value="Aldolase_TIM"/>
</dbReference>
<keyword evidence="6" id="KW-1185">Reference proteome</keyword>
<dbReference type="Proteomes" id="UP000620104">
    <property type="component" value="Unassembled WGS sequence"/>
</dbReference>
<dbReference type="PIRSF" id="PIRSF001365">
    <property type="entry name" value="DHDPS"/>
    <property type="match status" value="1"/>
</dbReference>
<dbReference type="PRINTS" id="PR00146">
    <property type="entry name" value="DHPICSNTHASE"/>
</dbReference>
<evidence type="ECO:0000256" key="2">
    <source>
        <dbReference type="PIRNR" id="PIRNR001365"/>
    </source>
</evidence>
<name>A0A8H3U0S1_9TREE</name>
<proteinExistence type="inferred from homology"/>
<dbReference type="SMART" id="SM01130">
    <property type="entry name" value="DHDPS"/>
    <property type="match status" value="1"/>
</dbReference>
<dbReference type="SUPFAM" id="SSF51569">
    <property type="entry name" value="Aldolase"/>
    <property type="match status" value="1"/>
</dbReference>
<comment type="similarity">
    <text evidence="2">Belongs to the DapA family.</text>
</comment>
<feature type="active site" description="Proton donor/acceptor" evidence="3">
    <location>
        <position position="148"/>
    </location>
</feature>
<evidence type="ECO:0000256" key="4">
    <source>
        <dbReference type="PIRSR" id="PIRSR001365-2"/>
    </source>
</evidence>
<sequence>MPSTTQTVRELQPGVWAPIPTFFDADEELDVPTFTGHVVRLAKANVWPVICGSMGEAHHLTNDERVTLIKAAREALDQAGLTDIPIMAGTGTGATKLTVQLCKEAAQAGADFAIVIASGYYAGALSKAALKKFFVDVGNASPIPVMVYNYPGAAGGIDLDSDTIIEIAQESSNICGVKLTCGAVGKLTRITAATTSAEFLKKYPRKVQSAPFLTLGGFADFMLPSVLGGAAHGAIMGLANIYPYGLEKLFRSSAALKETSDAKALEAAFELQGLASESDWAFCQVGIPGTKWFLQKTRGYGGVPRLPILPFDEKAKGEWLVNHEGAKAFLEVEKKLEAQATKPNGTNGH</sequence>
<dbReference type="CDD" id="cd00408">
    <property type="entry name" value="DHDPS-like"/>
    <property type="match status" value="1"/>
</dbReference>
<accession>A0A8H3U0S1</accession>
<dbReference type="InterPro" id="IPR002220">
    <property type="entry name" value="DapA-like"/>
</dbReference>
<dbReference type="Gene3D" id="3.20.20.70">
    <property type="entry name" value="Aldolase class I"/>
    <property type="match status" value="1"/>
</dbReference>
<feature type="binding site" evidence="4">
    <location>
        <position position="235"/>
    </location>
    <ligand>
        <name>pyruvate</name>
        <dbReference type="ChEBI" id="CHEBI:15361"/>
    </ligand>
</feature>
<gene>
    <name evidence="5" type="ORF">NliqN6_6076</name>
</gene>
<organism evidence="5 6">
    <name type="scientific">Naganishia liquefaciens</name>
    <dbReference type="NCBI Taxonomy" id="104408"/>
    <lineage>
        <taxon>Eukaryota</taxon>
        <taxon>Fungi</taxon>
        <taxon>Dikarya</taxon>
        <taxon>Basidiomycota</taxon>
        <taxon>Agaricomycotina</taxon>
        <taxon>Tremellomycetes</taxon>
        <taxon>Filobasidiales</taxon>
        <taxon>Filobasidiaceae</taxon>
        <taxon>Naganishia</taxon>
    </lineage>
</organism>
<evidence type="ECO:0000256" key="1">
    <source>
        <dbReference type="ARBA" id="ARBA00023239"/>
    </source>
</evidence>
<dbReference type="PANTHER" id="PTHR12128">
    <property type="entry name" value="DIHYDRODIPICOLINATE SYNTHASE"/>
    <property type="match status" value="1"/>
</dbReference>
<evidence type="ECO:0000256" key="3">
    <source>
        <dbReference type="PIRSR" id="PIRSR001365-1"/>
    </source>
</evidence>
<dbReference type="Pfam" id="PF00701">
    <property type="entry name" value="DHDPS"/>
    <property type="match status" value="1"/>
</dbReference>
<comment type="caution">
    <text evidence="5">The sequence shown here is derived from an EMBL/GenBank/DDBJ whole genome shotgun (WGS) entry which is preliminary data.</text>
</comment>
<dbReference type="AlphaFoldDB" id="A0A8H3U0S1"/>
<reference evidence="5" key="1">
    <citation type="submission" date="2020-07" db="EMBL/GenBank/DDBJ databases">
        <title>Draft Genome Sequence of a Deep-Sea Yeast, Naganishia (Cryptococcus) liquefaciens strain N6.</title>
        <authorList>
            <person name="Han Y.W."/>
            <person name="Kajitani R."/>
            <person name="Morimoto H."/>
            <person name="Parhat M."/>
            <person name="Tsubouchi H."/>
            <person name="Bakenova O."/>
            <person name="Ogata M."/>
            <person name="Argunhan B."/>
            <person name="Aoki R."/>
            <person name="Kajiwara S."/>
            <person name="Itoh T."/>
            <person name="Iwasaki H."/>
        </authorList>
    </citation>
    <scope>NUCLEOTIDE SEQUENCE</scope>
    <source>
        <strain evidence="5">N6</strain>
    </source>
</reference>
<dbReference type="GO" id="GO:0008840">
    <property type="term" value="F:4-hydroxy-tetrahydrodipicolinate synthase activity"/>
    <property type="evidence" value="ECO:0007669"/>
    <property type="project" value="TreeGrafter"/>
</dbReference>
<dbReference type="PANTHER" id="PTHR12128:SF66">
    <property type="entry name" value="4-HYDROXY-2-OXOGLUTARATE ALDOLASE, MITOCHONDRIAL"/>
    <property type="match status" value="1"/>
</dbReference>
<protein>
    <recommendedName>
        <fullName evidence="7">Dihydrodipicolinate synthase family protein</fullName>
    </recommendedName>
</protein>
<feature type="active site" description="Schiff-base intermediate with substrate" evidence="3">
    <location>
        <position position="178"/>
    </location>
</feature>
<dbReference type="OrthoDB" id="191315at2759"/>
<keyword evidence="1 2" id="KW-0456">Lyase</keyword>